<dbReference type="Pfam" id="PF00690">
    <property type="entry name" value="Cation_ATPase_N"/>
    <property type="match status" value="1"/>
</dbReference>
<dbReference type="Proteomes" id="UP001235939">
    <property type="component" value="Chromosome 08"/>
</dbReference>
<sequence>MFVIALRKIYRINHYEISHGLGDRVARDLLAQNGPNALTPPPTTPAWVKFGREMIGGFAMLLWIGAFLCFISYGIEAYRGSEPEMDQVYMGMVLVIVVLISGIFSYYQQSKSDSIMESFKKLVPQQAIVIRNGEKLGIPTEELVVGDLIEVKGGDRIPADIRIVWCQGMKVDNSSLTGESEPQSRSPECTHENPLETKNIAFYSTNCVEGAATGIVINTGDNTVMGRIANLASGVGVVDTPMRKEIKRFVKIITLFAVCMGMIFFVVSKILGYGWTQALLFLIGIIVANVPEGLLVTVTVSITCHPDMYS</sequence>
<dbReference type="PRINTS" id="PR00121">
    <property type="entry name" value="NAKATPASE"/>
</dbReference>
<keyword evidence="3" id="KW-0812">Transmembrane</keyword>
<dbReference type="PANTHER" id="PTHR43294">
    <property type="entry name" value="SODIUM/POTASSIUM-TRANSPORTING ATPASE SUBUNIT ALPHA"/>
    <property type="match status" value="1"/>
</dbReference>
<feature type="transmembrane region" description="Helical" evidence="3">
    <location>
        <begin position="55"/>
        <end position="75"/>
    </location>
</feature>
<accession>A0ABY6KRD9</accession>
<reference evidence="5 6" key="1">
    <citation type="submission" date="2022-01" db="EMBL/GenBank/DDBJ databases">
        <title>A chromosomal length assembly of Cordylochernes scorpioides.</title>
        <authorList>
            <person name="Zeh D."/>
            <person name="Zeh J."/>
        </authorList>
    </citation>
    <scope>NUCLEOTIDE SEQUENCE [LARGE SCALE GENOMIC DNA]</scope>
    <source>
        <strain evidence="5">IN4F17</strain>
        <tissue evidence="5">Whole Body</tissue>
    </source>
</reference>
<feature type="domain" description="Cation-transporting P-type ATPase N-terminal" evidence="4">
    <location>
        <begin position="13"/>
        <end position="74"/>
    </location>
</feature>
<keyword evidence="3" id="KW-0472">Membrane</keyword>
<organism evidence="5 6">
    <name type="scientific">Cordylochernes scorpioides</name>
    <dbReference type="NCBI Taxonomy" id="51811"/>
    <lineage>
        <taxon>Eukaryota</taxon>
        <taxon>Metazoa</taxon>
        <taxon>Ecdysozoa</taxon>
        <taxon>Arthropoda</taxon>
        <taxon>Chelicerata</taxon>
        <taxon>Arachnida</taxon>
        <taxon>Pseudoscorpiones</taxon>
        <taxon>Cheliferoidea</taxon>
        <taxon>Chernetidae</taxon>
        <taxon>Cordylochernes</taxon>
    </lineage>
</organism>
<evidence type="ECO:0000256" key="2">
    <source>
        <dbReference type="ARBA" id="ARBA00022475"/>
    </source>
</evidence>
<dbReference type="SUPFAM" id="SSF81653">
    <property type="entry name" value="Calcium ATPase, transduction domain A"/>
    <property type="match status" value="1"/>
</dbReference>
<feature type="transmembrane region" description="Helical" evidence="3">
    <location>
        <begin position="87"/>
        <end position="107"/>
    </location>
</feature>
<evidence type="ECO:0000256" key="3">
    <source>
        <dbReference type="SAM" id="Phobius"/>
    </source>
</evidence>
<gene>
    <name evidence="5" type="ORF">LAZ67_8002408</name>
</gene>
<evidence type="ECO:0000256" key="1">
    <source>
        <dbReference type="ARBA" id="ARBA00004651"/>
    </source>
</evidence>
<dbReference type="Gene3D" id="1.20.1110.10">
    <property type="entry name" value="Calcium-transporting ATPase, transmembrane domain"/>
    <property type="match status" value="1"/>
</dbReference>
<keyword evidence="3" id="KW-1133">Transmembrane helix</keyword>
<protein>
    <submittedName>
        <fullName evidence="5">ATP1A2</fullName>
    </submittedName>
</protein>
<evidence type="ECO:0000313" key="6">
    <source>
        <dbReference type="Proteomes" id="UP001235939"/>
    </source>
</evidence>
<dbReference type="Pfam" id="PF00122">
    <property type="entry name" value="E1-E2_ATPase"/>
    <property type="match status" value="1"/>
</dbReference>
<proteinExistence type="predicted"/>
<dbReference type="InterPro" id="IPR008250">
    <property type="entry name" value="ATPase_P-typ_transduc_dom_A_sf"/>
</dbReference>
<keyword evidence="6" id="KW-1185">Reference proteome</keyword>
<dbReference type="InterPro" id="IPR059000">
    <property type="entry name" value="ATPase_P-type_domA"/>
</dbReference>
<comment type="subcellular location">
    <subcellularLocation>
        <location evidence="1">Cell membrane</location>
        <topology evidence="1">Multi-pass membrane protein</topology>
    </subcellularLocation>
</comment>
<dbReference type="EMBL" id="CP092870">
    <property type="protein sequence ID" value="UYV71254.1"/>
    <property type="molecule type" value="Genomic_DNA"/>
</dbReference>
<name>A0ABY6KRD9_9ARAC</name>
<dbReference type="PANTHER" id="PTHR43294:SF13">
    <property type="entry name" value="SODIUM_POTASSIUM-TRANSPORTING ATPASE SUBUNIT ALPHA"/>
    <property type="match status" value="1"/>
</dbReference>
<feature type="transmembrane region" description="Helical" evidence="3">
    <location>
        <begin position="252"/>
        <end position="272"/>
    </location>
</feature>
<evidence type="ECO:0000259" key="4">
    <source>
        <dbReference type="SMART" id="SM00831"/>
    </source>
</evidence>
<feature type="transmembrane region" description="Helical" evidence="3">
    <location>
        <begin position="278"/>
        <end position="304"/>
    </location>
</feature>
<dbReference type="InterPro" id="IPR050510">
    <property type="entry name" value="Cation_transp_ATPase_P-type"/>
</dbReference>
<dbReference type="SMART" id="SM00831">
    <property type="entry name" value="Cation_ATPase_N"/>
    <property type="match status" value="1"/>
</dbReference>
<evidence type="ECO:0000313" key="5">
    <source>
        <dbReference type="EMBL" id="UYV71254.1"/>
    </source>
</evidence>
<keyword evidence="2" id="KW-1003">Cell membrane</keyword>
<dbReference type="SUPFAM" id="SSF81665">
    <property type="entry name" value="Calcium ATPase, transmembrane domain M"/>
    <property type="match status" value="1"/>
</dbReference>
<dbReference type="Gene3D" id="2.70.150.10">
    <property type="entry name" value="Calcium-transporting ATPase, cytoplasmic transduction domain A"/>
    <property type="match status" value="1"/>
</dbReference>
<dbReference type="InterPro" id="IPR023298">
    <property type="entry name" value="ATPase_P-typ_TM_dom_sf"/>
</dbReference>
<dbReference type="InterPro" id="IPR004014">
    <property type="entry name" value="ATPase_P-typ_cation-transptr_N"/>
</dbReference>